<dbReference type="Gene3D" id="2.60.120.10">
    <property type="entry name" value="Jelly Rolls"/>
    <property type="match status" value="1"/>
</dbReference>
<dbReference type="PANTHER" id="PTHR35848:SF6">
    <property type="entry name" value="CUPIN TYPE-2 DOMAIN-CONTAINING PROTEIN"/>
    <property type="match status" value="1"/>
</dbReference>
<accession>A0A3S4TXZ1</accession>
<dbReference type="AlphaFoldDB" id="A0A3S4TXZ1"/>
<dbReference type="GO" id="GO:0046872">
    <property type="term" value="F:metal ion binding"/>
    <property type="evidence" value="ECO:0007669"/>
    <property type="project" value="UniProtKB-KW"/>
</dbReference>
<evidence type="ECO:0000313" key="4">
    <source>
        <dbReference type="Proteomes" id="UP000274578"/>
    </source>
</evidence>
<evidence type="ECO:0000313" key="3">
    <source>
        <dbReference type="EMBL" id="VEH15842.1"/>
    </source>
</evidence>
<proteinExistence type="predicted"/>
<name>A0A3S4TXZ1_9BACT</name>
<dbReference type="RefSeq" id="WP_004372582.1">
    <property type="nucleotide sequence ID" value="NZ_JBHRIH010000006.1"/>
</dbReference>
<dbReference type="EMBL" id="LR134384">
    <property type="protein sequence ID" value="VEH15842.1"/>
    <property type="molecule type" value="Genomic_DNA"/>
</dbReference>
<dbReference type="InterPro" id="IPR014710">
    <property type="entry name" value="RmlC-like_jellyroll"/>
</dbReference>
<dbReference type="InterPro" id="IPR051610">
    <property type="entry name" value="GPI/OXD"/>
</dbReference>
<dbReference type="SUPFAM" id="SSF51182">
    <property type="entry name" value="RmlC-like cupins"/>
    <property type="match status" value="1"/>
</dbReference>
<dbReference type="GeneID" id="85012645"/>
<dbReference type="KEGG" id="poc:NCTC13071_01853"/>
<dbReference type="Pfam" id="PF07883">
    <property type="entry name" value="Cupin_2"/>
    <property type="match status" value="1"/>
</dbReference>
<reference evidence="3 4" key="1">
    <citation type="submission" date="2018-12" db="EMBL/GenBank/DDBJ databases">
        <authorList>
            <consortium name="Pathogen Informatics"/>
        </authorList>
    </citation>
    <scope>NUCLEOTIDE SEQUENCE [LARGE SCALE GENOMIC DNA]</scope>
    <source>
        <strain evidence="3 4">NCTC13071</strain>
    </source>
</reference>
<evidence type="ECO:0000256" key="1">
    <source>
        <dbReference type="ARBA" id="ARBA00022723"/>
    </source>
</evidence>
<dbReference type="InterPro" id="IPR013096">
    <property type="entry name" value="Cupin_2"/>
</dbReference>
<organism evidence="3 4">
    <name type="scientific">Segatella oris</name>
    <dbReference type="NCBI Taxonomy" id="28135"/>
    <lineage>
        <taxon>Bacteria</taxon>
        <taxon>Pseudomonadati</taxon>
        <taxon>Bacteroidota</taxon>
        <taxon>Bacteroidia</taxon>
        <taxon>Bacteroidales</taxon>
        <taxon>Prevotellaceae</taxon>
        <taxon>Segatella</taxon>
    </lineage>
</organism>
<dbReference type="Proteomes" id="UP000274578">
    <property type="component" value="Chromosome 1"/>
</dbReference>
<sequence>MIIDFKDIAEVRINGFKGGQGELDTRNFADEKVKIMKSILKPGASSGLHTHEGNCEVMYILKGELTYHYDGKTEVAHAGQVHYCPMNHNHYFENLTTEDAEYLAIVPEHH</sequence>
<dbReference type="InterPro" id="IPR011051">
    <property type="entry name" value="RmlC_Cupin_sf"/>
</dbReference>
<dbReference type="PANTHER" id="PTHR35848">
    <property type="entry name" value="OXALATE-BINDING PROTEIN"/>
    <property type="match status" value="1"/>
</dbReference>
<feature type="domain" description="Cupin type-2" evidence="2">
    <location>
        <begin position="39"/>
        <end position="106"/>
    </location>
</feature>
<gene>
    <name evidence="3" type="ORF">NCTC13071_01853</name>
</gene>
<keyword evidence="1" id="KW-0479">Metal-binding</keyword>
<protein>
    <submittedName>
        <fullName evidence="3">Uncharacterized conserved protein, contains double-stranded beta-helix domain</fullName>
    </submittedName>
</protein>
<evidence type="ECO:0000259" key="2">
    <source>
        <dbReference type="Pfam" id="PF07883"/>
    </source>
</evidence>